<evidence type="ECO:0000313" key="3">
    <source>
        <dbReference type="EMBL" id="XCM80385.1"/>
    </source>
</evidence>
<evidence type="ECO:0000259" key="2">
    <source>
        <dbReference type="SMART" id="SM00943"/>
    </source>
</evidence>
<feature type="region of interest" description="Disordered" evidence="1">
    <location>
        <begin position="178"/>
        <end position="202"/>
    </location>
</feature>
<dbReference type="KEGG" id="kcm:ABWK59_16355"/>
<dbReference type="Pfam" id="PF09250">
    <property type="entry name" value="Prim-Pol"/>
    <property type="match status" value="1"/>
</dbReference>
<proteinExistence type="predicted"/>
<name>A0AAU8JVL6_9ACTN</name>
<accession>A0AAU8JVL6</accession>
<protein>
    <submittedName>
        <fullName evidence="3">Bifunctional DNA primase/polymerase</fullName>
    </submittedName>
</protein>
<feature type="domain" description="DNA primase/polymerase bifunctional N-terminal" evidence="2">
    <location>
        <begin position="11"/>
        <end position="171"/>
    </location>
</feature>
<dbReference type="EMBL" id="CP159872">
    <property type="protein sequence ID" value="XCM80385.1"/>
    <property type="molecule type" value="Genomic_DNA"/>
</dbReference>
<feature type="compositionally biased region" description="Polar residues" evidence="1">
    <location>
        <begin position="191"/>
        <end position="202"/>
    </location>
</feature>
<reference evidence="3" key="1">
    <citation type="submission" date="2024-06" db="EMBL/GenBank/DDBJ databases">
        <title>The genome sequences of Kitasatospora sp. strain HUAS MG31.</title>
        <authorList>
            <person name="Mo P."/>
        </authorList>
    </citation>
    <scope>NUCLEOTIDE SEQUENCE</scope>
    <source>
        <strain evidence="3">HUAS MG31</strain>
    </source>
</reference>
<sequence length="293" mass="30210">MTTQDDLLADALTLARAGVPVLMLREGKLPVGNCPACRDSACGDRPNMKAAGPCACPHPCHAWAAATADLDVLLSPAWAAAWREAAALAYHPGGAGLTVLDLDTPAAVAWACHSLPPTRTVPTTRGEHWVYLGAMRSANAVRPGVDIKSHAAYARWLGPGMGAMIPLPDAVRALADRGEEATPPPHRGRVASSSPATGWSRSVATGCRHTERYVRTGLTRGVAKILNHQESGAGSQTFGVARFLAARHTGCPGPCGLDAIARELIDAAAAVGVPPDYAARAVANGFTTAGAAN</sequence>
<dbReference type="AlphaFoldDB" id="A0AAU8JVL6"/>
<dbReference type="SMART" id="SM00943">
    <property type="entry name" value="Prim-Pol"/>
    <property type="match status" value="1"/>
</dbReference>
<gene>
    <name evidence="3" type="ORF">ABWK59_16355</name>
</gene>
<dbReference type="RefSeq" id="WP_354641324.1">
    <property type="nucleotide sequence ID" value="NZ_CP159872.1"/>
</dbReference>
<organism evidence="3">
    <name type="scientific">Kitasatospora camelliae</name>
    <dbReference type="NCBI Taxonomy" id="3156397"/>
    <lineage>
        <taxon>Bacteria</taxon>
        <taxon>Bacillati</taxon>
        <taxon>Actinomycetota</taxon>
        <taxon>Actinomycetes</taxon>
        <taxon>Kitasatosporales</taxon>
        <taxon>Streptomycetaceae</taxon>
        <taxon>Kitasatospora</taxon>
    </lineage>
</organism>
<dbReference type="InterPro" id="IPR015330">
    <property type="entry name" value="DNA_primase/pol_bifunc_N"/>
</dbReference>
<evidence type="ECO:0000256" key="1">
    <source>
        <dbReference type="SAM" id="MobiDB-lite"/>
    </source>
</evidence>